<name>A0A424YAF5_9FIRM</name>
<dbReference type="EMBL" id="QZAA01000253">
    <property type="protein sequence ID" value="RQD73488.1"/>
    <property type="molecule type" value="Genomic_DNA"/>
</dbReference>
<protein>
    <submittedName>
        <fullName evidence="2">Uncharacterized protein</fullName>
    </submittedName>
</protein>
<evidence type="ECO:0000313" key="3">
    <source>
        <dbReference type="Proteomes" id="UP000285138"/>
    </source>
</evidence>
<gene>
    <name evidence="2" type="ORF">D5R97_09285</name>
</gene>
<evidence type="ECO:0000313" key="2">
    <source>
        <dbReference type="EMBL" id="RQD73488.1"/>
    </source>
</evidence>
<dbReference type="Proteomes" id="UP000285138">
    <property type="component" value="Unassembled WGS sequence"/>
</dbReference>
<evidence type="ECO:0000256" key="1">
    <source>
        <dbReference type="SAM" id="MobiDB-lite"/>
    </source>
</evidence>
<organism evidence="2 3">
    <name type="scientific">Candidatus Syntrophonatronum acetioxidans</name>
    <dbReference type="NCBI Taxonomy" id="1795816"/>
    <lineage>
        <taxon>Bacteria</taxon>
        <taxon>Bacillati</taxon>
        <taxon>Bacillota</taxon>
        <taxon>Clostridia</taxon>
        <taxon>Eubacteriales</taxon>
        <taxon>Syntrophomonadaceae</taxon>
        <taxon>Candidatus Syntrophonatronum</taxon>
    </lineage>
</organism>
<feature type="compositionally biased region" description="Basic residues" evidence="1">
    <location>
        <begin position="53"/>
        <end position="62"/>
    </location>
</feature>
<reference evidence="2 3" key="1">
    <citation type="submission" date="2018-08" db="EMBL/GenBank/DDBJ databases">
        <title>The metabolism and importance of syntrophic acetate oxidation coupled to methane or sulfide production in haloalkaline environments.</title>
        <authorList>
            <person name="Timmers P.H.A."/>
            <person name="Vavourakis C.D."/>
            <person name="Sorokin D.Y."/>
            <person name="Sinninghe Damste J.S."/>
            <person name="Muyzer G."/>
            <person name="Stams A.J.M."/>
            <person name="Plugge C.M."/>
        </authorList>
    </citation>
    <scope>NUCLEOTIDE SEQUENCE [LARGE SCALE GENOMIC DNA]</scope>
    <source>
        <strain evidence="2">MSAO_Bac1</strain>
    </source>
</reference>
<proteinExistence type="predicted"/>
<accession>A0A424YAF5</accession>
<comment type="caution">
    <text evidence="2">The sequence shown here is derived from an EMBL/GenBank/DDBJ whole genome shotgun (WGS) entry which is preliminary data.</text>
</comment>
<sequence length="89" mass="10466">MQKKRRAGRELERNCQQIPTLVRILTKVKHLNIKQPKPLTGTVKPIYEGQKGPKFKRKPRKRYNHSKIKIKGPCGAYFIKWSGNKHFVN</sequence>
<feature type="region of interest" description="Disordered" evidence="1">
    <location>
        <begin position="39"/>
        <end position="62"/>
    </location>
</feature>
<dbReference type="AlphaFoldDB" id="A0A424YAF5"/>